<dbReference type="Proteomes" id="UP000095282">
    <property type="component" value="Unplaced"/>
</dbReference>
<reference evidence="2" key="1">
    <citation type="submission" date="2016-11" db="UniProtKB">
        <authorList>
            <consortium name="WormBaseParasite"/>
        </authorList>
    </citation>
    <scope>IDENTIFICATION</scope>
</reference>
<organism evidence="1 2">
    <name type="scientific">Caenorhabditis tropicalis</name>
    <dbReference type="NCBI Taxonomy" id="1561998"/>
    <lineage>
        <taxon>Eukaryota</taxon>
        <taxon>Metazoa</taxon>
        <taxon>Ecdysozoa</taxon>
        <taxon>Nematoda</taxon>
        <taxon>Chromadorea</taxon>
        <taxon>Rhabditida</taxon>
        <taxon>Rhabditina</taxon>
        <taxon>Rhabditomorpha</taxon>
        <taxon>Rhabditoidea</taxon>
        <taxon>Rhabditidae</taxon>
        <taxon>Peloderinae</taxon>
        <taxon>Caenorhabditis</taxon>
    </lineage>
</organism>
<keyword evidence="1" id="KW-1185">Reference proteome</keyword>
<protein>
    <submittedName>
        <fullName evidence="2">FBA_2 domain-containing protein</fullName>
    </submittedName>
</protein>
<dbReference type="AlphaFoldDB" id="A0A1I7UMK8"/>
<proteinExistence type="predicted"/>
<evidence type="ECO:0000313" key="1">
    <source>
        <dbReference type="Proteomes" id="UP000095282"/>
    </source>
</evidence>
<dbReference type="WBParaSite" id="Csp11.Scaffold630.g17477.t1">
    <property type="protein sequence ID" value="Csp11.Scaffold630.g17477.t1"/>
    <property type="gene ID" value="Csp11.Scaffold630.g17477"/>
</dbReference>
<accession>A0A1I7UMK8</accession>
<name>A0A1I7UMK8_9PELO</name>
<evidence type="ECO:0000313" key="2">
    <source>
        <dbReference type="WBParaSite" id="Csp11.Scaffold630.g17477.t1"/>
    </source>
</evidence>
<sequence>MNMFIRNWMNGGNSNLQTLVFRLNQVDFDIILNGIPSVWRETPDDMSYDMGYNKDEPEYFNDIIEIRNVNGVVASIVIDIGKSNFFFIYVWPDFKGQPYPLEPLV</sequence>